<dbReference type="GO" id="GO:0005737">
    <property type="term" value="C:cytoplasm"/>
    <property type="evidence" value="ECO:0007669"/>
    <property type="project" value="TreeGrafter"/>
</dbReference>
<dbReference type="EMBL" id="JAHQXE010000005">
    <property type="protein sequence ID" value="MBV0903138.1"/>
    <property type="molecule type" value="Genomic_DNA"/>
</dbReference>
<feature type="domain" description="J" evidence="3">
    <location>
        <begin position="4"/>
        <end position="68"/>
    </location>
</feature>
<evidence type="ECO:0000256" key="2">
    <source>
        <dbReference type="SAM" id="Phobius"/>
    </source>
</evidence>
<feature type="transmembrane region" description="Helical" evidence="2">
    <location>
        <begin position="220"/>
        <end position="238"/>
    </location>
</feature>
<keyword evidence="2" id="KW-0812">Transmembrane</keyword>
<dbReference type="InterPro" id="IPR001623">
    <property type="entry name" value="DnaJ_domain"/>
</dbReference>
<feature type="compositionally biased region" description="Acidic residues" evidence="1">
    <location>
        <begin position="150"/>
        <end position="166"/>
    </location>
</feature>
<evidence type="ECO:0000259" key="3">
    <source>
        <dbReference type="PROSITE" id="PS50076"/>
    </source>
</evidence>
<dbReference type="CDD" id="cd06257">
    <property type="entry name" value="DnaJ"/>
    <property type="match status" value="1"/>
</dbReference>
<dbReference type="GO" id="GO:0042026">
    <property type="term" value="P:protein refolding"/>
    <property type="evidence" value="ECO:0007669"/>
    <property type="project" value="TreeGrafter"/>
</dbReference>
<keyword evidence="2" id="KW-0472">Membrane</keyword>
<name>A0AA41G435_9EURY</name>
<keyword evidence="2" id="KW-1133">Transmembrane helix</keyword>
<protein>
    <submittedName>
        <fullName evidence="4">DnaJ domain-containing protein</fullName>
    </submittedName>
</protein>
<dbReference type="Proteomes" id="UP001166304">
    <property type="component" value="Unassembled WGS sequence"/>
</dbReference>
<organism evidence="4 5">
    <name type="scientific">Haloarcula salina</name>
    <dbReference type="NCBI Taxonomy" id="1429914"/>
    <lineage>
        <taxon>Archaea</taxon>
        <taxon>Methanobacteriati</taxon>
        <taxon>Methanobacteriota</taxon>
        <taxon>Stenosarchaea group</taxon>
        <taxon>Halobacteria</taxon>
        <taxon>Halobacteriales</taxon>
        <taxon>Haloarculaceae</taxon>
        <taxon>Haloarcula</taxon>
    </lineage>
</organism>
<accession>A0AA41G435</accession>
<feature type="compositionally biased region" description="Basic and acidic residues" evidence="1">
    <location>
        <begin position="117"/>
        <end position="146"/>
    </location>
</feature>
<dbReference type="Pfam" id="PF00226">
    <property type="entry name" value="DnaJ"/>
    <property type="match status" value="1"/>
</dbReference>
<dbReference type="PROSITE" id="PS50076">
    <property type="entry name" value="DNAJ_2"/>
    <property type="match status" value="1"/>
</dbReference>
<dbReference type="Gene3D" id="1.10.287.110">
    <property type="entry name" value="DnaJ domain"/>
    <property type="match status" value="1"/>
</dbReference>
<dbReference type="PANTHER" id="PTHR43096:SF58">
    <property type="entry name" value="CHAPERONE DNAJ-DOMAIN SUPERFAMILY PROTEIN"/>
    <property type="match status" value="1"/>
</dbReference>
<keyword evidence="5" id="KW-1185">Reference proteome</keyword>
<sequence length="318" mass="33206">MTETFYDVLGVAPDASTADIQAAYRARLKETHPDVSDDADAGEATQRLIEARDVLTDADERARYDRLGHAAYVSGESAGAGDGSTVSEAARRAGYGGDATDDGADGDTSANAGSSADEAHERGQSRAERERRAGERVSEERRRRSAGDSTADEGDDTGDAAGDSDGDASRTDDGWTTGSTATDRTTGGDGVWNSSSTYSVRQRAPATGGRRFEMPTGRELTLFGITFALYPVLLFSALLPAFPLWVNVVIGICTVLLIGYLQSEPVIAIGVFGTWSLATAAALVVLNVGALSVLGLLALAGTWLPFGFSLLTAAALRV</sequence>
<dbReference type="RefSeq" id="WP_162413885.1">
    <property type="nucleotide sequence ID" value="NZ_JAHQXE010000005.1"/>
</dbReference>
<dbReference type="SUPFAM" id="SSF46565">
    <property type="entry name" value="Chaperone J-domain"/>
    <property type="match status" value="1"/>
</dbReference>
<evidence type="ECO:0000313" key="5">
    <source>
        <dbReference type="Proteomes" id="UP001166304"/>
    </source>
</evidence>
<gene>
    <name evidence="4" type="ORF">KTS37_15200</name>
</gene>
<dbReference type="PRINTS" id="PR00625">
    <property type="entry name" value="JDOMAIN"/>
</dbReference>
<reference evidence="4" key="1">
    <citation type="submission" date="2021-06" db="EMBL/GenBank/DDBJ databases">
        <title>New haloarchaea isolates fom saline soil.</title>
        <authorList>
            <person name="Duran-Viseras A."/>
            <person name="Sanchez-Porro C.S."/>
            <person name="Ventosa A."/>
        </authorList>
    </citation>
    <scope>NUCLEOTIDE SEQUENCE</scope>
    <source>
        <strain evidence="4">JCM 18369</strain>
    </source>
</reference>
<feature type="transmembrane region" description="Helical" evidence="2">
    <location>
        <begin position="292"/>
        <end position="316"/>
    </location>
</feature>
<feature type="compositionally biased region" description="Low complexity" evidence="1">
    <location>
        <begin position="106"/>
        <end position="116"/>
    </location>
</feature>
<dbReference type="GO" id="GO:0051082">
    <property type="term" value="F:unfolded protein binding"/>
    <property type="evidence" value="ECO:0007669"/>
    <property type="project" value="TreeGrafter"/>
</dbReference>
<comment type="caution">
    <text evidence="4">The sequence shown here is derived from an EMBL/GenBank/DDBJ whole genome shotgun (WGS) entry which is preliminary data.</text>
</comment>
<evidence type="ECO:0000256" key="1">
    <source>
        <dbReference type="SAM" id="MobiDB-lite"/>
    </source>
</evidence>
<proteinExistence type="predicted"/>
<evidence type="ECO:0000313" key="4">
    <source>
        <dbReference type="EMBL" id="MBV0903138.1"/>
    </source>
</evidence>
<feature type="transmembrane region" description="Helical" evidence="2">
    <location>
        <begin position="244"/>
        <end position="261"/>
    </location>
</feature>
<dbReference type="InterPro" id="IPR036869">
    <property type="entry name" value="J_dom_sf"/>
</dbReference>
<dbReference type="SMART" id="SM00271">
    <property type="entry name" value="DnaJ"/>
    <property type="match status" value="1"/>
</dbReference>
<feature type="transmembrane region" description="Helical" evidence="2">
    <location>
        <begin position="266"/>
        <end position="286"/>
    </location>
</feature>
<dbReference type="AlphaFoldDB" id="A0AA41G435"/>
<feature type="compositionally biased region" description="Low complexity" evidence="1">
    <location>
        <begin position="174"/>
        <end position="185"/>
    </location>
</feature>
<feature type="region of interest" description="Disordered" evidence="1">
    <location>
        <begin position="93"/>
        <end position="211"/>
    </location>
</feature>
<dbReference type="PANTHER" id="PTHR43096">
    <property type="entry name" value="DNAJ HOMOLOG 1, MITOCHONDRIAL-RELATED"/>
    <property type="match status" value="1"/>
</dbReference>